<dbReference type="Proteomes" id="UP001055811">
    <property type="component" value="Linkage Group LG02"/>
</dbReference>
<comment type="caution">
    <text evidence="1">The sequence shown here is derived from an EMBL/GenBank/DDBJ whole genome shotgun (WGS) entry which is preliminary data.</text>
</comment>
<evidence type="ECO:0000313" key="2">
    <source>
        <dbReference type="Proteomes" id="UP001055811"/>
    </source>
</evidence>
<evidence type="ECO:0000313" key="1">
    <source>
        <dbReference type="EMBL" id="KAI3782696.1"/>
    </source>
</evidence>
<keyword evidence="2" id="KW-1185">Reference proteome</keyword>
<accession>A0ACB9GI71</accession>
<reference evidence="1 2" key="2">
    <citation type="journal article" date="2022" name="Mol. Ecol. Resour.">
        <title>The genomes of chicory, endive, great burdock and yacon provide insights into Asteraceae paleo-polyploidization history and plant inulin production.</title>
        <authorList>
            <person name="Fan W."/>
            <person name="Wang S."/>
            <person name="Wang H."/>
            <person name="Wang A."/>
            <person name="Jiang F."/>
            <person name="Liu H."/>
            <person name="Zhao H."/>
            <person name="Xu D."/>
            <person name="Zhang Y."/>
        </authorList>
    </citation>
    <scope>NUCLEOTIDE SEQUENCE [LARGE SCALE GENOMIC DNA]</scope>
    <source>
        <strain evidence="2">cv. Punajuju</strain>
        <tissue evidence="1">Leaves</tissue>
    </source>
</reference>
<gene>
    <name evidence="1" type="ORF">L2E82_12750</name>
</gene>
<protein>
    <submittedName>
        <fullName evidence="1">Uncharacterized protein</fullName>
    </submittedName>
</protein>
<name>A0ACB9GI71_CICIN</name>
<dbReference type="EMBL" id="CM042010">
    <property type="protein sequence ID" value="KAI3782696.1"/>
    <property type="molecule type" value="Genomic_DNA"/>
</dbReference>
<organism evidence="1 2">
    <name type="scientific">Cichorium intybus</name>
    <name type="common">Chicory</name>
    <dbReference type="NCBI Taxonomy" id="13427"/>
    <lineage>
        <taxon>Eukaryota</taxon>
        <taxon>Viridiplantae</taxon>
        <taxon>Streptophyta</taxon>
        <taxon>Embryophyta</taxon>
        <taxon>Tracheophyta</taxon>
        <taxon>Spermatophyta</taxon>
        <taxon>Magnoliopsida</taxon>
        <taxon>eudicotyledons</taxon>
        <taxon>Gunneridae</taxon>
        <taxon>Pentapetalae</taxon>
        <taxon>asterids</taxon>
        <taxon>campanulids</taxon>
        <taxon>Asterales</taxon>
        <taxon>Asteraceae</taxon>
        <taxon>Cichorioideae</taxon>
        <taxon>Cichorieae</taxon>
        <taxon>Cichoriinae</taxon>
        <taxon>Cichorium</taxon>
    </lineage>
</organism>
<sequence length="69" mass="8625">MKYRTPSTKVAWFYGWFLANHIHLFRFQKIWKGSCRIRLYKFVHFIYLVDRLAKVKDFWFYLVVATLFL</sequence>
<reference evidence="2" key="1">
    <citation type="journal article" date="2022" name="Mol. Ecol. Resour.">
        <title>The genomes of chicory, endive, great burdock and yacon provide insights into Asteraceae palaeo-polyploidization history and plant inulin production.</title>
        <authorList>
            <person name="Fan W."/>
            <person name="Wang S."/>
            <person name="Wang H."/>
            <person name="Wang A."/>
            <person name="Jiang F."/>
            <person name="Liu H."/>
            <person name="Zhao H."/>
            <person name="Xu D."/>
            <person name="Zhang Y."/>
        </authorList>
    </citation>
    <scope>NUCLEOTIDE SEQUENCE [LARGE SCALE GENOMIC DNA]</scope>
    <source>
        <strain evidence="2">cv. Punajuju</strain>
    </source>
</reference>
<proteinExistence type="predicted"/>